<keyword evidence="1" id="KW-0472">Membrane</keyword>
<keyword evidence="3" id="KW-1185">Reference proteome</keyword>
<name>W7XJZ0_TETTS</name>
<feature type="transmembrane region" description="Helical" evidence="1">
    <location>
        <begin position="140"/>
        <end position="168"/>
    </location>
</feature>
<dbReference type="Proteomes" id="UP000009168">
    <property type="component" value="Unassembled WGS sequence"/>
</dbReference>
<reference evidence="3" key="1">
    <citation type="journal article" date="2006" name="PLoS Biol.">
        <title>Macronuclear genome sequence of the ciliate Tetrahymena thermophila, a model eukaryote.</title>
        <authorList>
            <person name="Eisen J.A."/>
            <person name="Coyne R.S."/>
            <person name="Wu M."/>
            <person name="Wu D."/>
            <person name="Thiagarajan M."/>
            <person name="Wortman J.R."/>
            <person name="Badger J.H."/>
            <person name="Ren Q."/>
            <person name="Amedeo P."/>
            <person name="Jones K.M."/>
            <person name="Tallon L.J."/>
            <person name="Delcher A.L."/>
            <person name="Salzberg S.L."/>
            <person name="Silva J.C."/>
            <person name="Haas B.J."/>
            <person name="Majoros W.H."/>
            <person name="Farzad M."/>
            <person name="Carlton J.M."/>
            <person name="Smith R.K. Jr."/>
            <person name="Garg J."/>
            <person name="Pearlman R.E."/>
            <person name="Karrer K.M."/>
            <person name="Sun L."/>
            <person name="Manning G."/>
            <person name="Elde N.C."/>
            <person name="Turkewitz A.P."/>
            <person name="Asai D.J."/>
            <person name="Wilkes D.E."/>
            <person name="Wang Y."/>
            <person name="Cai H."/>
            <person name="Collins K."/>
            <person name="Stewart B.A."/>
            <person name="Lee S.R."/>
            <person name="Wilamowska K."/>
            <person name="Weinberg Z."/>
            <person name="Ruzzo W.L."/>
            <person name="Wloga D."/>
            <person name="Gaertig J."/>
            <person name="Frankel J."/>
            <person name="Tsao C.-C."/>
            <person name="Gorovsky M.A."/>
            <person name="Keeling P.J."/>
            <person name="Waller R.F."/>
            <person name="Patron N.J."/>
            <person name="Cherry J.M."/>
            <person name="Stover N.A."/>
            <person name="Krieger C.J."/>
            <person name="del Toro C."/>
            <person name="Ryder H.F."/>
            <person name="Williamson S.C."/>
            <person name="Barbeau R.A."/>
            <person name="Hamilton E.P."/>
            <person name="Orias E."/>
        </authorList>
    </citation>
    <scope>NUCLEOTIDE SEQUENCE [LARGE SCALE GENOMIC DNA]</scope>
    <source>
        <strain evidence="3">SB210</strain>
    </source>
</reference>
<proteinExistence type="predicted"/>
<dbReference type="InParanoid" id="W7XJZ0"/>
<dbReference type="EMBL" id="GG662828">
    <property type="protein sequence ID" value="EWS76071.1"/>
    <property type="molecule type" value="Genomic_DNA"/>
</dbReference>
<evidence type="ECO:0000313" key="3">
    <source>
        <dbReference type="Proteomes" id="UP000009168"/>
    </source>
</evidence>
<dbReference type="GeneID" id="24439531"/>
<keyword evidence="1 2" id="KW-0812">Transmembrane</keyword>
<sequence length="188" mass="22620">MIIKLKQRKKILFSINAMINLKKLLAALQNKWYCKLFYQILQHRLINYLISRQKQIITKQAHLSSNKKSQVCYHWIYQTNQIKLKENLHKNLLIQNHVALSMILKIKILEIAKGIYKINTTQKINLIHKYYREFLSLSKILIYLYFYSLLLLARVLEILTYQTLIYLWTSLTKCKFSRNFLPTITLIK</sequence>
<evidence type="ECO:0000313" key="2">
    <source>
        <dbReference type="EMBL" id="EWS76071.1"/>
    </source>
</evidence>
<keyword evidence="1" id="KW-1133">Transmembrane helix</keyword>
<dbReference type="RefSeq" id="XP_012651378.1">
    <property type="nucleotide sequence ID" value="XM_012795924.1"/>
</dbReference>
<organism evidence="2 3">
    <name type="scientific">Tetrahymena thermophila (strain SB210)</name>
    <dbReference type="NCBI Taxonomy" id="312017"/>
    <lineage>
        <taxon>Eukaryota</taxon>
        <taxon>Sar</taxon>
        <taxon>Alveolata</taxon>
        <taxon>Ciliophora</taxon>
        <taxon>Intramacronucleata</taxon>
        <taxon>Oligohymenophorea</taxon>
        <taxon>Hymenostomatida</taxon>
        <taxon>Tetrahymenina</taxon>
        <taxon>Tetrahymenidae</taxon>
        <taxon>Tetrahymena</taxon>
    </lineage>
</organism>
<accession>W7XJZ0</accession>
<dbReference type="KEGG" id="tet:TTHERM_000550771"/>
<protein>
    <submittedName>
        <fullName evidence="2">Transmembrane protein, putative</fullName>
    </submittedName>
</protein>
<evidence type="ECO:0000256" key="1">
    <source>
        <dbReference type="SAM" id="Phobius"/>
    </source>
</evidence>
<dbReference type="AlphaFoldDB" id="W7XJZ0"/>
<gene>
    <name evidence="2" type="ORF">TTHERM_000550771</name>
</gene>